<protein>
    <submittedName>
        <fullName evidence="3">MBL fold hydrolase</fullName>
    </submittedName>
</protein>
<dbReference type="GO" id="GO:0016787">
    <property type="term" value="F:hydrolase activity"/>
    <property type="evidence" value="ECO:0007669"/>
    <property type="project" value="UniProtKB-KW"/>
</dbReference>
<dbReference type="SUPFAM" id="SSF56281">
    <property type="entry name" value="Metallo-hydrolase/oxidoreductase"/>
    <property type="match status" value="1"/>
</dbReference>
<dbReference type="PANTHER" id="PTHR11203:SF37">
    <property type="entry name" value="INTEGRATOR COMPLEX SUBUNIT 11"/>
    <property type="match status" value="1"/>
</dbReference>
<dbReference type="InterPro" id="IPR011108">
    <property type="entry name" value="RMMBL"/>
</dbReference>
<keyword evidence="1 3" id="KW-0378">Hydrolase</keyword>
<gene>
    <name evidence="3" type="ORF">CW360_09430</name>
</gene>
<dbReference type="SMART" id="SM01027">
    <property type="entry name" value="Beta-Casp"/>
    <property type="match status" value="1"/>
</dbReference>
<dbReference type="Gene3D" id="3.40.50.10890">
    <property type="match status" value="1"/>
</dbReference>
<dbReference type="Pfam" id="PF10996">
    <property type="entry name" value="Beta-Casp"/>
    <property type="match status" value="1"/>
</dbReference>
<dbReference type="GO" id="GO:0004521">
    <property type="term" value="F:RNA endonuclease activity"/>
    <property type="evidence" value="ECO:0007669"/>
    <property type="project" value="TreeGrafter"/>
</dbReference>
<evidence type="ECO:0000259" key="2">
    <source>
        <dbReference type="SMART" id="SM01027"/>
    </source>
</evidence>
<dbReference type="InterPro" id="IPR050698">
    <property type="entry name" value="MBL"/>
</dbReference>
<evidence type="ECO:0000313" key="3">
    <source>
        <dbReference type="EMBL" id="PKF71172.1"/>
    </source>
</evidence>
<name>A0A2I0CPV1_9PSED</name>
<proteinExistence type="predicted"/>
<sequence>MTIAVSSECIQHKVVNGLAMVQVTHHGRAAGVTGSWHPLQVDAENNLLFDCALFESLETSPEGNIDAERLAIAFALARVNVHVANHLQVDHVGRIPYLLVVGFKGPTLCSEPSAKLLPIVLEDAFKLGFSRDQKQVERYLKLIEQRIVALPYKQWFTLIDTPQLNARIRLQRAGHILGSAYVEVDLHYPETGEKKRIIFSGDLGAPHAPILPAPKAPYKADILVIESTYGDRLHEDRRSRRARLEKVLEHALRNQGTVLIPAFSIGRTQELLYELEDIIHRRALKEAGKLKAAAAKTRSSKMTALDWTNLPIILDSPLASRFTAVYRELDHFWDAEARARLAKGRNPLAFRNLLTVDSHQAHLAMVNRLAQTTQPAIVIAGNGMCSSGRIVNYLKVMLGDERHDVLFVGYQAEGTPGRQIQRFGPRNGYVEYDGLRYDIRAQVHIMGGYSAHADQAGLLKFVSGMRNKPGEIRIVHGEPDAKRELARMYRALYAQAGCPLNVVVPG</sequence>
<comment type="caution">
    <text evidence="3">The sequence shown here is derived from an EMBL/GenBank/DDBJ whole genome shotgun (WGS) entry which is preliminary data.</text>
</comment>
<accession>A0A2I0CPV1</accession>
<evidence type="ECO:0000313" key="4">
    <source>
        <dbReference type="Proteomes" id="UP000242861"/>
    </source>
</evidence>
<dbReference type="InterPro" id="IPR036866">
    <property type="entry name" value="RibonucZ/Hydroxyglut_hydro"/>
</dbReference>
<dbReference type="PANTHER" id="PTHR11203">
    <property type="entry name" value="CLEAVAGE AND POLYADENYLATION SPECIFICITY FACTOR FAMILY MEMBER"/>
    <property type="match status" value="1"/>
</dbReference>
<dbReference type="Gene3D" id="3.60.15.10">
    <property type="entry name" value="Ribonuclease Z/Hydroxyacylglutathione hydrolase-like"/>
    <property type="match status" value="1"/>
</dbReference>
<dbReference type="Pfam" id="PF07521">
    <property type="entry name" value="RMMBL"/>
    <property type="match status" value="1"/>
</dbReference>
<dbReference type="Proteomes" id="UP000242861">
    <property type="component" value="Unassembled WGS sequence"/>
</dbReference>
<dbReference type="AlphaFoldDB" id="A0A2I0CPV1"/>
<reference evidence="4" key="1">
    <citation type="submission" date="2017-12" db="EMBL/GenBank/DDBJ databases">
        <authorList>
            <person name="Yu X.-Y."/>
        </authorList>
    </citation>
    <scope>NUCLEOTIDE SEQUENCE [LARGE SCALE GENOMIC DNA]</scope>
    <source>
        <strain evidence="4">ZYSR67-Z</strain>
    </source>
</reference>
<evidence type="ECO:0000256" key="1">
    <source>
        <dbReference type="ARBA" id="ARBA00022801"/>
    </source>
</evidence>
<dbReference type="InterPro" id="IPR022712">
    <property type="entry name" value="Beta_Casp"/>
</dbReference>
<organism evidence="3 4">
    <name type="scientific">Pseudomonas fluvialis</name>
    <dbReference type="NCBI Taxonomy" id="1793966"/>
    <lineage>
        <taxon>Bacteria</taxon>
        <taxon>Pseudomonadati</taxon>
        <taxon>Pseudomonadota</taxon>
        <taxon>Gammaproteobacteria</taxon>
        <taxon>Pseudomonadales</taxon>
        <taxon>Pseudomonadaceae</taxon>
        <taxon>Pseudomonas</taxon>
    </lineage>
</organism>
<feature type="domain" description="Beta-Casp" evidence="2">
    <location>
        <begin position="268"/>
        <end position="420"/>
    </location>
</feature>
<dbReference type="EMBL" id="PIYS01000016">
    <property type="protein sequence ID" value="PKF71172.1"/>
    <property type="molecule type" value="Genomic_DNA"/>
</dbReference>